<evidence type="ECO:0000313" key="2">
    <source>
        <dbReference type="EMBL" id="OGD38469.1"/>
    </source>
</evidence>
<accession>A0A1F5C6J8</accession>
<dbReference type="Proteomes" id="UP000177947">
    <property type="component" value="Unassembled WGS sequence"/>
</dbReference>
<evidence type="ECO:0000313" key="3">
    <source>
        <dbReference type="Proteomes" id="UP000177947"/>
    </source>
</evidence>
<protein>
    <submittedName>
        <fullName evidence="2">Uncharacterized protein</fullName>
    </submittedName>
</protein>
<sequence>MITKIRFNVFKILSVLLGLSPLGVFAVTLKNPLGTQTLQSLITNVLNAILGLVGLLALAMLVYGGVLLMISGGSDETVTKAKKTITFAIVGLIVAILSTAILNFVMKAVGVN</sequence>
<dbReference type="AlphaFoldDB" id="A0A1F5C6J8"/>
<keyword evidence="1" id="KW-0472">Membrane</keyword>
<keyword evidence="1" id="KW-0812">Transmembrane</keyword>
<feature type="transmembrane region" description="Helical" evidence="1">
    <location>
        <begin position="84"/>
        <end position="106"/>
    </location>
</feature>
<evidence type="ECO:0000256" key="1">
    <source>
        <dbReference type="SAM" id="Phobius"/>
    </source>
</evidence>
<organism evidence="2 3">
    <name type="scientific">Candidatus Azambacteria bacterium RIFCSPLOWO2_01_FULL_37_9</name>
    <dbReference type="NCBI Taxonomy" id="1797297"/>
    <lineage>
        <taxon>Bacteria</taxon>
        <taxon>Candidatus Azamiibacteriota</taxon>
    </lineage>
</organism>
<dbReference type="InterPro" id="IPR043993">
    <property type="entry name" value="T4SS_pilin"/>
</dbReference>
<dbReference type="EMBL" id="MEYQ01000043">
    <property type="protein sequence ID" value="OGD38469.1"/>
    <property type="molecule type" value="Genomic_DNA"/>
</dbReference>
<keyword evidence="1" id="KW-1133">Transmembrane helix</keyword>
<comment type="caution">
    <text evidence="2">The sequence shown here is derived from an EMBL/GenBank/DDBJ whole genome shotgun (WGS) entry which is preliminary data.</text>
</comment>
<proteinExistence type="predicted"/>
<feature type="transmembrane region" description="Helical" evidence="1">
    <location>
        <begin position="50"/>
        <end position="72"/>
    </location>
</feature>
<name>A0A1F5C6J8_9BACT</name>
<reference evidence="2 3" key="1">
    <citation type="journal article" date="2016" name="Nat. Commun.">
        <title>Thousands of microbial genomes shed light on interconnected biogeochemical processes in an aquifer system.</title>
        <authorList>
            <person name="Anantharaman K."/>
            <person name="Brown C.T."/>
            <person name="Hug L.A."/>
            <person name="Sharon I."/>
            <person name="Castelle C.J."/>
            <person name="Probst A.J."/>
            <person name="Thomas B.C."/>
            <person name="Singh A."/>
            <person name="Wilkins M.J."/>
            <person name="Karaoz U."/>
            <person name="Brodie E.L."/>
            <person name="Williams K.H."/>
            <person name="Hubbard S.S."/>
            <person name="Banfield J.F."/>
        </authorList>
    </citation>
    <scope>NUCLEOTIDE SEQUENCE [LARGE SCALE GENOMIC DNA]</scope>
</reference>
<gene>
    <name evidence="2" type="ORF">A2907_02775</name>
</gene>
<dbReference type="Pfam" id="PF18895">
    <property type="entry name" value="T4SS_pilin"/>
    <property type="match status" value="1"/>
</dbReference>